<organism evidence="5 6">
    <name type="scientific">Tissierella carlieri</name>
    <dbReference type="NCBI Taxonomy" id="689904"/>
    <lineage>
        <taxon>Bacteria</taxon>
        <taxon>Bacillati</taxon>
        <taxon>Bacillota</taxon>
        <taxon>Tissierellia</taxon>
        <taxon>Tissierellales</taxon>
        <taxon>Tissierellaceae</taxon>
        <taxon>Tissierella</taxon>
    </lineage>
</organism>
<keyword evidence="4" id="KW-0472">Membrane</keyword>
<keyword evidence="4" id="KW-0812">Transmembrane</keyword>
<evidence type="ECO:0000256" key="2">
    <source>
        <dbReference type="ARBA" id="ARBA00023054"/>
    </source>
</evidence>
<dbReference type="EMBL" id="JANGAC010000005">
    <property type="protein sequence ID" value="MCQ4923032.1"/>
    <property type="molecule type" value="Genomic_DNA"/>
</dbReference>
<dbReference type="Proteomes" id="UP001524478">
    <property type="component" value="Unassembled WGS sequence"/>
</dbReference>
<dbReference type="PANTHER" id="PTHR32347">
    <property type="entry name" value="EFFLUX SYSTEM COMPONENT YKNX-RELATED"/>
    <property type="match status" value="1"/>
</dbReference>
<dbReference type="Gene3D" id="2.40.50.100">
    <property type="match status" value="1"/>
</dbReference>
<evidence type="ECO:0000256" key="4">
    <source>
        <dbReference type="SAM" id="Phobius"/>
    </source>
</evidence>
<evidence type="ECO:0000256" key="3">
    <source>
        <dbReference type="SAM" id="Coils"/>
    </source>
</evidence>
<feature type="coiled-coil region" evidence="3">
    <location>
        <begin position="110"/>
        <end position="250"/>
    </location>
</feature>
<evidence type="ECO:0000313" key="6">
    <source>
        <dbReference type="Proteomes" id="UP001524478"/>
    </source>
</evidence>
<evidence type="ECO:0000256" key="1">
    <source>
        <dbReference type="ARBA" id="ARBA00004196"/>
    </source>
</evidence>
<reference evidence="5 6" key="1">
    <citation type="submission" date="2022-06" db="EMBL/GenBank/DDBJ databases">
        <title>Isolation of gut microbiota from human fecal samples.</title>
        <authorList>
            <person name="Pamer E.G."/>
            <person name="Barat B."/>
            <person name="Waligurski E."/>
            <person name="Medina S."/>
            <person name="Paddock L."/>
            <person name="Mostad J."/>
        </authorList>
    </citation>
    <scope>NUCLEOTIDE SEQUENCE [LARGE SCALE GENOMIC DNA]</scope>
    <source>
        <strain evidence="5 6">DFI.7.95</strain>
    </source>
</reference>
<dbReference type="InterPro" id="IPR050465">
    <property type="entry name" value="UPF0194_transport"/>
</dbReference>
<protein>
    <submittedName>
        <fullName evidence="5">Efflux RND transporter periplasmic adaptor subunit</fullName>
    </submittedName>
</protein>
<evidence type="ECO:0000313" key="5">
    <source>
        <dbReference type="EMBL" id="MCQ4923032.1"/>
    </source>
</evidence>
<gene>
    <name evidence="5" type="ORF">NE686_08060</name>
</gene>
<accession>A0ABT1S9L0</accession>
<keyword evidence="2 3" id="KW-0175">Coiled coil</keyword>
<proteinExistence type="predicted"/>
<name>A0ABT1S9L0_9FIRM</name>
<dbReference type="Gene3D" id="2.40.30.170">
    <property type="match status" value="1"/>
</dbReference>
<dbReference type="PANTHER" id="PTHR32347:SF14">
    <property type="entry name" value="EFFLUX SYSTEM COMPONENT YKNX-RELATED"/>
    <property type="match status" value="1"/>
</dbReference>
<comment type="subcellular location">
    <subcellularLocation>
        <location evidence="1">Cell envelope</location>
    </subcellularLocation>
</comment>
<dbReference type="Gene3D" id="2.40.420.20">
    <property type="match status" value="1"/>
</dbReference>
<dbReference type="InterPro" id="IPR011053">
    <property type="entry name" value="Single_hybrid_motif"/>
</dbReference>
<feature type="coiled-coil region" evidence="3">
    <location>
        <begin position="305"/>
        <end position="479"/>
    </location>
</feature>
<dbReference type="SUPFAM" id="SSF51230">
    <property type="entry name" value="Single hybrid motif"/>
    <property type="match status" value="1"/>
</dbReference>
<dbReference type="RefSeq" id="WP_256311095.1">
    <property type="nucleotide sequence ID" value="NZ_JANGAC010000005.1"/>
</dbReference>
<comment type="caution">
    <text evidence="5">The sequence shown here is derived from an EMBL/GenBank/DDBJ whole genome shotgun (WGS) entry which is preliminary data.</text>
</comment>
<feature type="transmembrane region" description="Helical" evidence="4">
    <location>
        <begin position="15"/>
        <end position="33"/>
    </location>
</feature>
<keyword evidence="4" id="KW-1133">Transmembrane helix</keyword>
<sequence length="693" mass="78076">MQNIEVYVQKNKKKVIFIVSLLIIISTVTMIFLKKNTKNQIVNNTESITLERKSLVNGISTSGVVISDNKTNIFSTLNAPVKEILVSVGDTVKKGDVLAVLDTSAIETEIQQAKLNYKSSLESLKEIKKENENSIANANTSLESTEISIQQQQIQTDNAEKDLKKIEEKVKEPFNAYSYDFAIEEAKIAVENKGRNIKKMQEEEKDLRANLDRFDDSSYRNDISEKAILLERKKTELSNLRKDIRSQNRERPVFDEYNNKIAIDDANRSYNKKMDEYLNIQKAYNDIYNEYQSIVSNPESTQEEIHNITLKLNDIKEAQDKAKQELDELSITLERAKENLKRAKNEFDKSSNETILSNIKTTEKTYDQVRNEIDDLEREYRKAVSGMNKAKQEALKSASAEYVKLQNTIKDAEHELVIAKNNFQKALLDKENAIREYIKTNENDLENAKRALMGNQKQLESLNNNLKNAKNTVKQAKDKTISTVSRDINKVSLEKLESQLEKGSVIATGDGIITQVKAEVGTMSNDILFVIEDLDNVHIKANIKEHNLSSVDLGKKVTITTLASGDETFEGSVTFISPRAVSPIGSPVVEFEINAKPNSISSKIKPGMNAFLNIVVNSKENAFSVPVTAISKEDDGNYIYTIEDEKIPVEIGISTKTEVEIIGDKLLEGMKIKMNINEDSEKSIKNTATGGIF</sequence>
<keyword evidence="6" id="KW-1185">Reference proteome</keyword>